<dbReference type="InterPro" id="IPR029787">
    <property type="entry name" value="Nucleotide_cyclase"/>
</dbReference>
<dbReference type="SUPFAM" id="SSF55785">
    <property type="entry name" value="PYP-like sensor domain (PAS domain)"/>
    <property type="match status" value="2"/>
</dbReference>
<dbReference type="SMART" id="SM00267">
    <property type="entry name" value="GGDEF"/>
    <property type="match status" value="1"/>
</dbReference>
<dbReference type="InterPro" id="IPR003018">
    <property type="entry name" value="GAF"/>
</dbReference>
<dbReference type="CDD" id="cd00130">
    <property type="entry name" value="PAS"/>
    <property type="match status" value="1"/>
</dbReference>
<dbReference type="InterPro" id="IPR000160">
    <property type="entry name" value="GGDEF_dom"/>
</dbReference>
<dbReference type="Proteomes" id="UP000287233">
    <property type="component" value="Chromosome"/>
</dbReference>
<dbReference type="Pfam" id="PF00989">
    <property type="entry name" value="PAS"/>
    <property type="match status" value="1"/>
</dbReference>
<dbReference type="EMBL" id="CP034928">
    <property type="protein sequence ID" value="QAA76488.1"/>
    <property type="molecule type" value="Genomic_DNA"/>
</dbReference>
<dbReference type="GO" id="GO:0043709">
    <property type="term" value="P:cell adhesion involved in single-species biofilm formation"/>
    <property type="evidence" value="ECO:0007669"/>
    <property type="project" value="TreeGrafter"/>
</dbReference>
<dbReference type="SUPFAM" id="SSF55073">
    <property type="entry name" value="Nucleotide cyclase"/>
    <property type="match status" value="1"/>
</dbReference>
<organism evidence="3 4">
    <name type="scientific">Bipolaricaulis sibiricus</name>
    <dbReference type="NCBI Taxonomy" id="2501609"/>
    <lineage>
        <taxon>Bacteria</taxon>
        <taxon>Candidatus Bipolaricaulota</taxon>
        <taxon>Candidatus Bipolaricaulia</taxon>
        <taxon>Candidatus Bipolaricaulales</taxon>
        <taxon>Candidatus Bipolaricaulaceae</taxon>
        <taxon>Candidatus Bipolaricaulis</taxon>
    </lineage>
</organism>
<evidence type="ECO:0000259" key="1">
    <source>
        <dbReference type="PROSITE" id="PS50112"/>
    </source>
</evidence>
<dbReference type="InterPro" id="IPR050469">
    <property type="entry name" value="Diguanylate_Cyclase"/>
</dbReference>
<name>A0A410FU52_BIPS1</name>
<dbReference type="Pfam" id="PF01590">
    <property type="entry name" value="GAF"/>
    <property type="match status" value="3"/>
</dbReference>
<gene>
    <name evidence="3" type="ORF">BIP78_0722</name>
</gene>
<proteinExistence type="predicted"/>
<evidence type="ECO:0000313" key="3">
    <source>
        <dbReference type="EMBL" id="QAA76488.1"/>
    </source>
</evidence>
<dbReference type="InterPro" id="IPR000014">
    <property type="entry name" value="PAS"/>
</dbReference>
<dbReference type="Pfam" id="PF00990">
    <property type="entry name" value="GGDEF"/>
    <property type="match status" value="1"/>
</dbReference>
<dbReference type="SMART" id="SM00086">
    <property type="entry name" value="PAC"/>
    <property type="match status" value="2"/>
</dbReference>
<evidence type="ECO:0000313" key="4">
    <source>
        <dbReference type="Proteomes" id="UP000287233"/>
    </source>
</evidence>
<dbReference type="InterPro" id="IPR001610">
    <property type="entry name" value="PAC"/>
</dbReference>
<dbReference type="PROSITE" id="PS50887">
    <property type="entry name" value="GGDEF"/>
    <property type="match status" value="1"/>
</dbReference>
<dbReference type="GO" id="GO:0006355">
    <property type="term" value="P:regulation of DNA-templated transcription"/>
    <property type="evidence" value="ECO:0007669"/>
    <property type="project" value="InterPro"/>
</dbReference>
<feature type="domain" description="GGDEF" evidence="2">
    <location>
        <begin position="1349"/>
        <end position="1476"/>
    </location>
</feature>
<dbReference type="PANTHER" id="PTHR45138:SF9">
    <property type="entry name" value="DIGUANYLATE CYCLASE DGCM-RELATED"/>
    <property type="match status" value="1"/>
</dbReference>
<dbReference type="SMART" id="SM00091">
    <property type="entry name" value="PAS"/>
    <property type="match status" value="1"/>
</dbReference>
<reference evidence="4" key="1">
    <citation type="submission" date="2018-12" db="EMBL/GenBank/DDBJ databases">
        <title>Complete genome sequence of an uncultured bacterium of the candidate phylum Bipolaricaulota.</title>
        <authorList>
            <person name="Kadnikov V.V."/>
            <person name="Mardanov A.V."/>
            <person name="Beletsky A.V."/>
            <person name="Frank Y.A."/>
            <person name="Karnachuk O.V."/>
            <person name="Ravin N.V."/>
        </authorList>
    </citation>
    <scope>NUCLEOTIDE SEQUENCE [LARGE SCALE GENOMIC DNA]</scope>
</reference>
<dbReference type="CDD" id="cd01949">
    <property type="entry name" value="GGDEF"/>
    <property type="match status" value="1"/>
</dbReference>
<dbReference type="KEGG" id="bih:BIP78_0722"/>
<dbReference type="InterPro" id="IPR029016">
    <property type="entry name" value="GAF-like_dom_sf"/>
</dbReference>
<dbReference type="SMART" id="SM00065">
    <property type="entry name" value="GAF"/>
    <property type="match status" value="6"/>
</dbReference>
<feature type="domain" description="PAS" evidence="1">
    <location>
        <begin position="194"/>
        <end position="265"/>
    </location>
</feature>
<dbReference type="InterPro" id="IPR043128">
    <property type="entry name" value="Rev_trsase/Diguanyl_cyclase"/>
</dbReference>
<dbReference type="GO" id="GO:1902201">
    <property type="term" value="P:negative regulation of bacterial-type flagellum-dependent cell motility"/>
    <property type="evidence" value="ECO:0007669"/>
    <property type="project" value="TreeGrafter"/>
</dbReference>
<dbReference type="NCBIfam" id="TIGR00229">
    <property type="entry name" value="sensory_box"/>
    <property type="match status" value="1"/>
</dbReference>
<sequence>MNRTLWWRGDFAELRTAMSRRNRDLEHVLWFLRAINRGVDLPELARTILEYALQCIPQAQSGTFLVLNDEEGVFEYCAAVGWDLDRLARIRIPREAIVQRQLVADRPAIVRDPRRLNRESLPPDVARALEEFPVAAFMTFPICADGEVIAYFNVDSRDDPDAFSPADLEKLDAVWEEITLAVRAARSHEQLAQSERLLRLLFERLADAVFIVALDGTILAANPAAERQTGYTGPELLQMNIRRDLAVGEPQIPHAEVNERLLRGEIVTLEEMRRRKDGSTFWVECHGALFEYRGQPAAVSVSRDISDRKRQENAQVARLTALEALVRAGPEITRSHDPREVVERIVAVAREIAGADHANVLLFAAGGEVAETFDPFGAPRIPVHVRKDGFSHWILQTGQFLVIDDIHPNGETVPAVVGAGQRTISASKVLVREGIRSLAGLPVIVGGERRAILYVHSRRPGALAPGLPALALLAAQAGVALENALLYRDLKDSEARYRALFEESPLPLWIEDFSAVEHRLEALRADGVSDLAALLQEDPHLARELVGLVRVVDVNRATLGMYRAEDAEQLRRRLPELIAEESSSLFVGEVLAMWERRTEFHGDGINVAADGARLHIHLVWRVLPGHERTYDRVLVTTLDITARVEAEREILRRDEVLGAVGLAAERFLRGGEIETDIPAVLARLGEAAGASRAYIFERHDDVEGLPQVSQRFEWVAPGIAPQIESPVLQSLRLVEAGFARWAEAFSRGEAIHGLVREFPPEEQAVLVAQGILSLVVVPIVVARRWWGFLGFDECCRECVWTQSEVEALQAAARALGAAIERAMLDRNLRSLNAELEGLYKLSIALGTTLDLSDLFGHIYDEVTRLVPCDAFTLALVDAPRGQFRLAFAVEEGVRLPELVLPLDPQRSLTAWIVSTKEPLLVRDFEAEKDRLPAVAQQVGKLVRSWLGVPLLFQDEVLGVLSVQSLSPGVYDADDLRLLRTVSAPVATAVRNARSYIRLAEMERRLRAVEDAARWMKLARNKPELYDIVLELADSVLGYRPCAILEPQDEHLVVIAGHEELAWARGLRVPIDGNGITVAAARSREGVYVPDVATDERYVHGNSGTRSELAIPITHGDRLLGVLDVQADRVDAIPPGDRDLLGIVASELAVALVGLERVARLESLTEKLAGLHEASRQLTRCTTEADVCRAAVEVMAEVLGFQHVIVGLGRGDLLVPTAWVGSVLSRPKTFRKGEGVAGKTWLTGESAWGNLDHFPEARPVDPRIEAFISVPIGSIGVIQVVSPVRDAYTAEDVSLVEILARHMFEEIRRVQLENELREQATRDPLTGLYNRRFLAETLARELERARRYGHPLTLILADIDDFKRVNDRYGHVAGDAALRCVADVLQTSVRAVDLVFRYGGEEFVVVLPETGSGGDALQRLQEKMAAVPVPDVPGLTLSVSLGHVTWDPSGDAVSTLEDLLHRADEVLYAIKGRRGGR</sequence>
<dbReference type="InterPro" id="IPR013767">
    <property type="entry name" value="PAS_fold"/>
</dbReference>
<dbReference type="Gene3D" id="3.30.70.270">
    <property type="match status" value="1"/>
</dbReference>
<dbReference type="SUPFAM" id="SSF55781">
    <property type="entry name" value="GAF domain-like"/>
    <property type="match status" value="6"/>
</dbReference>
<dbReference type="InterPro" id="IPR035965">
    <property type="entry name" value="PAS-like_dom_sf"/>
</dbReference>
<evidence type="ECO:0000259" key="2">
    <source>
        <dbReference type="PROSITE" id="PS50887"/>
    </source>
</evidence>
<dbReference type="PROSITE" id="PS50112">
    <property type="entry name" value="PAS"/>
    <property type="match status" value="1"/>
</dbReference>
<dbReference type="GO" id="GO:0005886">
    <property type="term" value="C:plasma membrane"/>
    <property type="evidence" value="ECO:0007669"/>
    <property type="project" value="TreeGrafter"/>
</dbReference>
<protein>
    <submittedName>
        <fullName evidence="3">Uncharacterized protein</fullName>
    </submittedName>
</protein>
<dbReference type="Pfam" id="PF13185">
    <property type="entry name" value="GAF_2"/>
    <property type="match status" value="3"/>
</dbReference>
<dbReference type="Gene3D" id="3.30.450.40">
    <property type="match status" value="6"/>
</dbReference>
<dbReference type="GO" id="GO:0052621">
    <property type="term" value="F:diguanylate cyclase activity"/>
    <property type="evidence" value="ECO:0007669"/>
    <property type="project" value="TreeGrafter"/>
</dbReference>
<dbReference type="PANTHER" id="PTHR45138">
    <property type="entry name" value="REGULATORY COMPONENTS OF SENSORY TRANSDUCTION SYSTEM"/>
    <property type="match status" value="1"/>
</dbReference>
<accession>A0A410FU52</accession>
<dbReference type="FunFam" id="3.30.70.270:FF:000001">
    <property type="entry name" value="Diguanylate cyclase domain protein"/>
    <property type="match status" value="1"/>
</dbReference>
<dbReference type="Gene3D" id="3.30.450.20">
    <property type="entry name" value="PAS domain"/>
    <property type="match status" value="2"/>
</dbReference>
<dbReference type="NCBIfam" id="TIGR00254">
    <property type="entry name" value="GGDEF"/>
    <property type="match status" value="1"/>
</dbReference>